<organism evidence="10 11">
    <name type="scientific">Kribbella jejuensis</name>
    <dbReference type="NCBI Taxonomy" id="236068"/>
    <lineage>
        <taxon>Bacteria</taxon>
        <taxon>Bacillati</taxon>
        <taxon>Actinomycetota</taxon>
        <taxon>Actinomycetes</taxon>
        <taxon>Propionibacteriales</taxon>
        <taxon>Kribbellaceae</taxon>
        <taxon>Kribbella</taxon>
    </lineage>
</organism>
<feature type="compositionally biased region" description="Gly residues" evidence="8">
    <location>
        <begin position="63"/>
        <end position="73"/>
    </location>
</feature>
<dbReference type="Gene3D" id="3.30.465.10">
    <property type="match status" value="1"/>
</dbReference>
<dbReference type="Pfam" id="PF01565">
    <property type="entry name" value="FAD_binding_4"/>
    <property type="match status" value="1"/>
</dbReference>
<evidence type="ECO:0000256" key="1">
    <source>
        <dbReference type="ARBA" id="ARBA00008000"/>
    </source>
</evidence>
<evidence type="ECO:0000256" key="8">
    <source>
        <dbReference type="SAM" id="MobiDB-lite"/>
    </source>
</evidence>
<dbReference type="EMBL" id="VFMM01000001">
    <property type="protein sequence ID" value="TQJ19018.1"/>
    <property type="molecule type" value="Genomic_DNA"/>
</dbReference>
<dbReference type="Proteomes" id="UP000316298">
    <property type="component" value="Unassembled WGS sequence"/>
</dbReference>
<evidence type="ECO:0000313" key="11">
    <source>
        <dbReference type="Proteomes" id="UP000316298"/>
    </source>
</evidence>
<feature type="binding site" evidence="6">
    <location>
        <begin position="291"/>
        <end position="297"/>
    </location>
    <ligand>
        <name>FAD</name>
        <dbReference type="ChEBI" id="CHEBI:57692"/>
    </ligand>
</feature>
<evidence type="ECO:0000256" key="5">
    <source>
        <dbReference type="PIRSR" id="PIRSR625650-2"/>
    </source>
</evidence>
<protein>
    <submittedName>
        <fullName evidence="10">Alkyldihydroxyacetonephosphate synthase</fullName>
    </submittedName>
</protein>
<keyword evidence="2" id="KW-0285">Flavoprotein</keyword>
<name>A0A542EUH2_9ACTN</name>
<dbReference type="InterPro" id="IPR016164">
    <property type="entry name" value="FAD-linked_Oxase-like_C"/>
</dbReference>
<gene>
    <name evidence="10" type="ORF">FB475_3174</name>
</gene>
<evidence type="ECO:0000256" key="4">
    <source>
        <dbReference type="PIRSR" id="PIRSR625650-1"/>
    </source>
</evidence>
<comment type="caution">
    <text evidence="10">The sequence shown here is derived from an EMBL/GenBank/DDBJ whole genome shotgun (WGS) entry which is preliminary data.</text>
</comment>
<dbReference type="OrthoDB" id="9811557at2"/>
<dbReference type="GO" id="GO:0071949">
    <property type="term" value="F:FAD binding"/>
    <property type="evidence" value="ECO:0007669"/>
    <property type="project" value="InterPro"/>
</dbReference>
<dbReference type="RefSeq" id="WP_141856705.1">
    <property type="nucleotide sequence ID" value="NZ_BAAAKA010000002.1"/>
</dbReference>
<feature type="active site" description="Proton donor/acceptor" evidence="4">
    <location>
        <position position="470"/>
    </location>
</feature>
<feature type="domain" description="FAD-binding PCMH-type" evidence="9">
    <location>
        <begin position="130"/>
        <end position="307"/>
    </location>
</feature>
<dbReference type="Gene3D" id="1.10.45.10">
    <property type="entry name" value="Vanillyl-alcohol Oxidase, Chain A, domain 4"/>
    <property type="match status" value="1"/>
</dbReference>
<feature type="site" description="Important for enzyme activity" evidence="7">
    <location>
        <position position="342"/>
    </location>
</feature>
<comment type="similarity">
    <text evidence="1">Belongs to the FAD-binding oxidoreductase/transferase type 4 family.</text>
</comment>
<dbReference type="AlphaFoldDB" id="A0A542EUH2"/>
<evidence type="ECO:0000256" key="6">
    <source>
        <dbReference type="PIRSR" id="PIRSR625650-3"/>
    </source>
</evidence>
<feature type="compositionally biased region" description="Low complexity" evidence="8">
    <location>
        <begin position="53"/>
        <end position="62"/>
    </location>
</feature>
<dbReference type="Pfam" id="PF02913">
    <property type="entry name" value="FAD-oxidase_C"/>
    <property type="match status" value="1"/>
</dbReference>
<accession>A0A542EUH2</accession>
<dbReference type="InterPro" id="IPR016166">
    <property type="entry name" value="FAD-bd_PCMH"/>
</dbReference>
<feature type="binding site" evidence="5">
    <location>
        <position position="411"/>
    </location>
    <ligand>
        <name>substrate</name>
    </ligand>
</feature>
<evidence type="ECO:0000256" key="2">
    <source>
        <dbReference type="ARBA" id="ARBA00022630"/>
    </source>
</evidence>
<comment type="cofactor">
    <cofactor evidence="6">
        <name>FAD</name>
        <dbReference type="ChEBI" id="CHEBI:57692"/>
    </cofactor>
</comment>
<dbReference type="InterPro" id="IPR004113">
    <property type="entry name" value="FAD-bd_oxidored_4_C"/>
</dbReference>
<evidence type="ECO:0000259" key="9">
    <source>
        <dbReference type="PROSITE" id="PS51387"/>
    </source>
</evidence>
<dbReference type="SUPFAM" id="SSF56176">
    <property type="entry name" value="FAD-binding/transporter-associated domain-like"/>
    <property type="match status" value="1"/>
</dbReference>
<dbReference type="InterPro" id="IPR036318">
    <property type="entry name" value="FAD-bd_PCMH-like_sf"/>
</dbReference>
<dbReference type="PROSITE" id="PS51387">
    <property type="entry name" value="FAD_PCMH"/>
    <property type="match status" value="1"/>
</dbReference>
<feature type="region of interest" description="Disordered" evidence="8">
    <location>
        <begin position="1"/>
        <end position="76"/>
    </location>
</feature>
<evidence type="ECO:0000256" key="3">
    <source>
        <dbReference type="ARBA" id="ARBA00022827"/>
    </source>
</evidence>
<reference evidence="10 11" key="1">
    <citation type="submission" date="2019-06" db="EMBL/GenBank/DDBJ databases">
        <title>Sequencing the genomes of 1000 actinobacteria strains.</title>
        <authorList>
            <person name="Klenk H.-P."/>
        </authorList>
    </citation>
    <scope>NUCLEOTIDE SEQUENCE [LARGE SCALE GENOMIC DNA]</scope>
    <source>
        <strain evidence="10 11">DSM 17305</strain>
    </source>
</reference>
<proteinExistence type="inferred from homology"/>
<dbReference type="InterPro" id="IPR025650">
    <property type="entry name" value="Alkyl-DHAP_Synthase"/>
</dbReference>
<evidence type="ECO:0000256" key="7">
    <source>
        <dbReference type="PIRSR" id="PIRSR625650-4"/>
    </source>
</evidence>
<evidence type="ECO:0000313" key="10">
    <source>
        <dbReference type="EMBL" id="TQJ19018.1"/>
    </source>
</evidence>
<dbReference type="PANTHER" id="PTHR46568:SF1">
    <property type="entry name" value="ALKYLDIHYDROXYACETONEPHOSPHATE SYNTHASE, PEROXISOMAL"/>
    <property type="match status" value="1"/>
</dbReference>
<dbReference type="InterPro" id="IPR016169">
    <property type="entry name" value="FAD-bd_PCMH_sub2"/>
</dbReference>
<dbReference type="InterPro" id="IPR006094">
    <property type="entry name" value="Oxid_FAD_bind_N"/>
</dbReference>
<dbReference type="PANTHER" id="PTHR46568">
    <property type="entry name" value="ALKYLDIHYDROXYACETONEPHOSPHATE SYNTHASE, PEROXISOMAL"/>
    <property type="match status" value="1"/>
</dbReference>
<feature type="binding site" evidence="6">
    <location>
        <begin position="162"/>
        <end position="168"/>
    </location>
    <ligand>
        <name>FAD</name>
        <dbReference type="ChEBI" id="CHEBI:57692"/>
    </ligand>
</feature>
<keyword evidence="11" id="KW-1185">Reference proteome</keyword>
<dbReference type="SUPFAM" id="SSF55103">
    <property type="entry name" value="FAD-linked oxidases, C-terminal domain"/>
    <property type="match status" value="1"/>
</dbReference>
<keyword evidence="3 6" id="KW-0274">FAD</keyword>
<dbReference type="Gene3D" id="3.30.70.3450">
    <property type="match status" value="1"/>
</dbReference>
<dbReference type="GO" id="GO:0008609">
    <property type="term" value="F:alkylglycerone-phosphate synthase activity"/>
    <property type="evidence" value="ECO:0007669"/>
    <property type="project" value="InterPro"/>
</dbReference>
<dbReference type="GO" id="GO:0008610">
    <property type="term" value="P:lipid biosynthetic process"/>
    <property type="evidence" value="ECO:0007669"/>
    <property type="project" value="InterPro"/>
</dbReference>
<dbReference type="InterPro" id="IPR016171">
    <property type="entry name" value="Vanillyl_alc_oxidase_C-sub2"/>
</dbReference>
<sequence length="555" mass="57915">MTESDLPVANLTPGRWGNPAQSVELPAAARDALKHLGVRRPTPPAEAGEESGHPGAEPAPEAGGAGSAVGAGGARSAAAGGAGLGVTAGQLEFLSSVVGSQHVALEWEARWGHTRGYSTTDLLRFRAGDTDDVPDAVVYPGTHDEVQAILAGAAEHDLAVVPYAGGTSVVGGLAPTRRFITLDLRRLDQLEELDEISRTATLQAGVRGPVAEALLAERGYTLGHFPQSYEGASIGGYAAARSSGQSSAGYGRFDQMVVALTIATPRGTIQLGRAPMSAAGPDLRQLILGSEGAFGIITSVVVRIRPRPTERHFEGWRFDDFDSGLTAVRRLAQDGPLPTVLRLSDEVETAVNLADPDVLGGGSGGVLAIIGFDGPYNQATADVLTASGGTNLGEGPGETWRLGRYRAPYLRDPLLDEGALVETLETATFWSRVPALKAAVTQALVDALSTTPPLVLCHISHVYETGASLYFTVICAQTDDPITQWRTAKAAANKAIAEAGATISHHHGIGTDHRAAYTAEIGPLALEALHAVKQTLDPHNVMNPGILLPEIQRLS</sequence>
<dbReference type="Gene3D" id="3.30.300.330">
    <property type="match status" value="1"/>
</dbReference>